<proteinExistence type="predicted"/>
<dbReference type="EMBL" id="CAJPDT010000155">
    <property type="protein sequence ID" value="CAF9941722.1"/>
    <property type="molecule type" value="Genomic_DNA"/>
</dbReference>
<dbReference type="Pfam" id="PF12937">
    <property type="entry name" value="F-box-like"/>
    <property type="match status" value="1"/>
</dbReference>
<evidence type="ECO:0000313" key="2">
    <source>
        <dbReference type="EMBL" id="CAF9941722.1"/>
    </source>
</evidence>
<keyword evidence="3" id="KW-1185">Reference proteome</keyword>
<dbReference type="Gene3D" id="3.80.10.10">
    <property type="entry name" value="Ribonuclease Inhibitor"/>
    <property type="match status" value="1"/>
</dbReference>
<comment type="caution">
    <text evidence="2">The sequence shown here is derived from an EMBL/GenBank/DDBJ whole genome shotgun (WGS) entry which is preliminary data.</text>
</comment>
<protein>
    <recommendedName>
        <fullName evidence="1">F-box domain-containing protein</fullName>
    </recommendedName>
</protein>
<dbReference type="InterPro" id="IPR036047">
    <property type="entry name" value="F-box-like_dom_sf"/>
</dbReference>
<dbReference type="SUPFAM" id="SSF81383">
    <property type="entry name" value="F-box domain"/>
    <property type="match status" value="1"/>
</dbReference>
<dbReference type="InterPro" id="IPR032675">
    <property type="entry name" value="LRR_dom_sf"/>
</dbReference>
<sequence length="427" mass="49491">MERTHLSSSLESYPTGTFNPSLPVELIIKALGHLQKPELKAVRLVCRIWSDCASEGLFDKVYISPRKEDLEVFKEEKLDPQIDDALGTLIFFRNDRNDPWLWEQFVIYDFIIEGHRRSQECAAYQERCIRSGEFHQLLADGLRNLDRVESVHVCQKWVTRTSRPLEFHQAQYYDSPFGRTRSILRAPPSSWEYDGSLADGCDDFWGLTRALNLSRRRIREFKTASLPPNVFDTKEYATEDLIECGVNAYSGFESLTLELWHEKFLLWQEKSHSKSSFELSGLQTLFRSMAGLTKLDLYLSHNDWNRDAFLSLDQAVPAGICWEKLTSFKLSRVSSSAKDLVQLLTVGMPQLQVLWCSGVRLVKGRWEGVVECIKRSMNLRDLCLDLWKYRMEDKDVEQYVLRGGRHPSLLPDEPDSASEKYLSEPWL</sequence>
<evidence type="ECO:0000259" key="1">
    <source>
        <dbReference type="Pfam" id="PF12937"/>
    </source>
</evidence>
<evidence type="ECO:0000313" key="3">
    <source>
        <dbReference type="Proteomes" id="UP000664534"/>
    </source>
</evidence>
<dbReference type="OrthoDB" id="5422579at2759"/>
<accession>A0A8H3J6L0</accession>
<organism evidence="2 3">
    <name type="scientific">Imshaugia aleurites</name>
    <dbReference type="NCBI Taxonomy" id="172621"/>
    <lineage>
        <taxon>Eukaryota</taxon>
        <taxon>Fungi</taxon>
        <taxon>Dikarya</taxon>
        <taxon>Ascomycota</taxon>
        <taxon>Pezizomycotina</taxon>
        <taxon>Lecanoromycetes</taxon>
        <taxon>OSLEUM clade</taxon>
        <taxon>Lecanoromycetidae</taxon>
        <taxon>Lecanorales</taxon>
        <taxon>Lecanorineae</taxon>
        <taxon>Parmeliaceae</taxon>
        <taxon>Imshaugia</taxon>
    </lineage>
</organism>
<name>A0A8H3J6L0_9LECA</name>
<dbReference type="CDD" id="cd09917">
    <property type="entry name" value="F-box_SF"/>
    <property type="match status" value="1"/>
</dbReference>
<gene>
    <name evidence="2" type="ORF">IMSHALPRED_002865</name>
</gene>
<dbReference type="SUPFAM" id="SSF52047">
    <property type="entry name" value="RNI-like"/>
    <property type="match status" value="1"/>
</dbReference>
<feature type="domain" description="F-box" evidence="1">
    <location>
        <begin position="21"/>
        <end position="63"/>
    </location>
</feature>
<reference evidence="2" key="1">
    <citation type="submission" date="2021-03" db="EMBL/GenBank/DDBJ databases">
        <authorList>
            <person name="Tagirdzhanova G."/>
        </authorList>
    </citation>
    <scope>NUCLEOTIDE SEQUENCE</scope>
</reference>
<dbReference type="AlphaFoldDB" id="A0A8H3J6L0"/>
<dbReference type="InterPro" id="IPR001810">
    <property type="entry name" value="F-box_dom"/>
</dbReference>
<dbReference type="Proteomes" id="UP000664534">
    <property type="component" value="Unassembled WGS sequence"/>
</dbReference>